<comment type="caution">
    <text evidence="2">The sequence shown here is derived from an EMBL/GenBank/DDBJ whole genome shotgun (WGS) entry which is preliminary data.</text>
</comment>
<dbReference type="Pfam" id="PF04657">
    <property type="entry name" value="DMT_YdcZ"/>
    <property type="match status" value="1"/>
</dbReference>
<dbReference type="OrthoDB" id="9097160at2"/>
<feature type="transmembrane region" description="Helical" evidence="1">
    <location>
        <begin position="31"/>
        <end position="51"/>
    </location>
</feature>
<name>A0A369I5W7_9BACT</name>
<evidence type="ECO:0000313" key="3">
    <source>
        <dbReference type="Proteomes" id="UP000253141"/>
    </source>
</evidence>
<dbReference type="GO" id="GO:0005886">
    <property type="term" value="C:plasma membrane"/>
    <property type="evidence" value="ECO:0007669"/>
    <property type="project" value="TreeGrafter"/>
</dbReference>
<gene>
    <name evidence="2" type="ORF">DVG78_28060</name>
</gene>
<keyword evidence="1" id="KW-1133">Transmembrane helix</keyword>
<feature type="transmembrane region" description="Helical" evidence="1">
    <location>
        <begin position="72"/>
        <end position="90"/>
    </location>
</feature>
<dbReference type="PANTHER" id="PTHR34821">
    <property type="entry name" value="INNER MEMBRANE PROTEIN YDCZ"/>
    <property type="match status" value="1"/>
</dbReference>
<evidence type="ECO:0000256" key="1">
    <source>
        <dbReference type="SAM" id="Phobius"/>
    </source>
</evidence>
<feature type="transmembrane region" description="Helical" evidence="1">
    <location>
        <begin position="96"/>
        <end position="114"/>
    </location>
</feature>
<keyword evidence="3" id="KW-1185">Reference proteome</keyword>
<organism evidence="2 3">
    <name type="scientific">Runella aurantiaca</name>
    <dbReference type="NCBI Taxonomy" id="2282308"/>
    <lineage>
        <taxon>Bacteria</taxon>
        <taxon>Pseudomonadati</taxon>
        <taxon>Bacteroidota</taxon>
        <taxon>Cytophagia</taxon>
        <taxon>Cytophagales</taxon>
        <taxon>Spirosomataceae</taxon>
        <taxon>Runella</taxon>
    </lineage>
</organism>
<feature type="transmembrane region" description="Helical" evidence="1">
    <location>
        <begin position="126"/>
        <end position="145"/>
    </location>
</feature>
<keyword evidence="1" id="KW-0472">Membrane</keyword>
<dbReference type="AlphaFoldDB" id="A0A369I5W7"/>
<accession>A0A369I5W7</accession>
<dbReference type="EMBL" id="QPIW01000040">
    <property type="protein sequence ID" value="RDB02574.1"/>
    <property type="molecule type" value="Genomic_DNA"/>
</dbReference>
<proteinExistence type="predicted"/>
<dbReference type="PANTHER" id="PTHR34821:SF2">
    <property type="entry name" value="INNER MEMBRANE PROTEIN YDCZ"/>
    <property type="match status" value="1"/>
</dbReference>
<keyword evidence="1" id="KW-0812">Transmembrane</keyword>
<evidence type="ECO:0000313" key="2">
    <source>
        <dbReference type="EMBL" id="RDB02574.1"/>
    </source>
</evidence>
<sequence>MNKIYLILALTAGFVLPLQIAFNNKLTSFSGNAITSSLISFSVGTIALIIYSVSNPMALYKSFLQLGQSPPYAWLGGLVGAFYIISTIVASPKLGIAVFLGLVICGQMAMSLLLDHYGLFGMPVKPFNWVKGIGLMLVLAGILLIKK</sequence>
<dbReference type="RefSeq" id="WP_114464327.1">
    <property type="nucleotide sequence ID" value="NZ_QPIW01000040.1"/>
</dbReference>
<dbReference type="Proteomes" id="UP000253141">
    <property type="component" value="Unassembled WGS sequence"/>
</dbReference>
<protein>
    <submittedName>
        <fullName evidence="2">DMT family transporter</fullName>
    </submittedName>
</protein>
<dbReference type="InterPro" id="IPR006750">
    <property type="entry name" value="YdcZ"/>
</dbReference>
<reference evidence="2 3" key="1">
    <citation type="submission" date="2018-07" db="EMBL/GenBank/DDBJ databases">
        <title>Genome analysis of Runella aurantiaca.</title>
        <authorList>
            <person name="Yang X."/>
        </authorList>
    </citation>
    <scope>NUCLEOTIDE SEQUENCE [LARGE SCALE GENOMIC DNA]</scope>
    <source>
        <strain evidence="2 3">YX9</strain>
    </source>
</reference>